<evidence type="ECO:0000256" key="1">
    <source>
        <dbReference type="SAM" id="MobiDB-lite"/>
    </source>
</evidence>
<sequence>MSLQAEIQRQPHNGLHGQSPLPPTGQPSHGAAPSSSGSSVSASPAFLPDRNVTAETIEDAYVQFVLYCNPAIPPETDAAALREAFRVPPKSGGKSFSTFTLFQLIRRLETKEIKTWAELALKLGVEPPDQGKGQSSQKIQQYAVRLKRWMHSMHVDAFFEYLMDHPHPYWIDIPHGQTPVREAGRDGVLAEDDMALRALLPHIRPKRGRKRPEDDEFTKSPSRRLRVDSPPGGNGFSTTRADHMGPWSAHPDGRAMFSCPDPLRLASNTTSTSEWPEPLEQAPAYLQGPMSAVTPSTGNGGFWGDSESRSSITPPRPKASHRRHGAKVVSSAWRSGGSGSSGKTRGRPPMTKTNMNGPYVAFPTNRSTYERPSSEFNNITQPGTPTTPVTSIPQGALSGTHTELPCPPQLPRPVKPNISPQVPERSGGSVRLATSPPPVVMVNDDRSRDILTETNPSTDLAPDGVNPSPGDLPNPEAQTVLETPPATTPDVTPQQVDSIPIGMFENMEDRTNIDAVLGYFAHETANANWVDAQNNPIECCSIAEANALVHTTVERMWQSAANRDAFLVNIAALAGGKSLMTTSKLRIKREEEHSDRATYTCSWEFRLGSIRGHYNMVQTVMYDRWRKPQEDVKPTGKREDDEESVWEKKYRDLLALSEKRDKELQALRAGITATMNRTFNDAKDLEKNQRE</sequence>
<dbReference type="PANTHER" id="PTHR42048:SF1">
    <property type="entry name" value="ARS-BINDING PROTEIN 2"/>
    <property type="match status" value="1"/>
</dbReference>
<protein>
    <submittedName>
        <fullName evidence="2">ARS-binding protein 2</fullName>
    </submittedName>
</protein>
<feature type="region of interest" description="Disordered" evidence="1">
    <location>
        <begin position="1"/>
        <end position="43"/>
    </location>
</feature>
<evidence type="ECO:0000313" key="3">
    <source>
        <dbReference type="Proteomes" id="UP000186583"/>
    </source>
</evidence>
<feature type="region of interest" description="Disordered" evidence="1">
    <location>
        <begin position="201"/>
        <end position="252"/>
    </location>
</feature>
<dbReference type="GO" id="GO:0003688">
    <property type="term" value="F:DNA replication origin binding"/>
    <property type="evidence" value="ECO:0007669"/>
    <property type="project" value="TreeGrafter"/>
</dbReference>
<evidence type="ECO:0000313" key="2">
    <source>
        <dbReference type="EMBL" id="OLN92181.1"/>
    </source>
</evidence>
<feature type="compositionally biased region" description="Pro residues" evidence="1">
    <location>
        <begin position="405"/>
        <end position="414"/>
    </location>
</feature>
<dbReference type="AlphaFoldDB" id="A0A1Q8RYL2"/>
<name>A0A1Q8RYL2_9PEZI</name>
<dbReference type="Pfam" id="PF09441">
    <property type="entry name" value="Abp2"/>
    <property type="match status" value="1"/>
</dbReference>
<dbReference type="InterPro" id="IPR018562">
    <property type="entry name" value="ARS-binding_2"/>
</dbReference>
<organism evidence="2 3">
    <name type="scientific">Colletotrichum chlorophyti</name>
    <dbReference type="NCBI Taxonomy" id="708187"/>
    <lineage>
        <taxon>Eukaryota</taxon>
        <taxon>Fungi</taxon>
        <taxon>Dikarya</taxon>
        <taxon>Ascomycota</taxon>
        <taxon>Pezizomycotina</taxon>
        <taxon>Sordariomycetes</taxon>
        <taxon>Hypocreomycetidae</taxon>
        <taxon>Glomerellales</taxon>
        <taxon>Glomerellaceae</taxon>
        <taxon>Colletotrichum</taxon>
    </lineage>
</organism>
<dbReference type="Proteomes" id="UP000186583">
    <property type="component" value="Unassembled WGS sequence"/>
</dbReference>
<feature type="compositionally biased region" description="Polar residues" evidence="1">
    <location>
        <begin position="374"/>
        <end position="401"/>
    </location>
</feature>
<keyword evidence="3" id="KW-1185">Reference proteome</keyword>
<dbReference type="EMBL" id="MPGH01000060">
    <property type="protein sequence ID" value="OLN92181.1"/>
    <property type="molecule type" value="Genomic_DNA"/>
</dbReference>
<accession>A0A1Q8RYL2</accession>
<comment type="caution">
    <text evidence="2">The sequence shown here is derived from an EMBL/GenBank/DDBJ whole genome shotgun (WGS) entry which is preliminary data.</text>
</comment>
<dbReference type="OrthoDB" id="2104370at2759"/>
<dbReference type="STRING" id="708187.A0A1Q8RYL2"/>
<gene>
    <name evidence="2" type="ORF">CCHL11_01416</name>
</gene>
<reference evidence="2 3" key="1">
    <citation type="submission" date="2016-11" db="EMBL/GenBank/DDBJ databases">
        <title>Draft Genome Assembly of Colletotrichum chlorophyti a pathogen of herbaceous plants.</title>
        <authorList>
            <person name="Gan P."/>
            <person name="Narusaka M."/>
            <person name="Tsushima A."/>
            <person name="Narusaka Y."/>
            <person name="Takano Y."/>
            <person name="Shirasu K."/>
        </authorList>
    </citation>
    <scope>NUCLEOTIDE SEQUENCE [LARGE SCALE GENOMIC DNA]</scope>
    <source>
        <strain evidence="2 3">NTL11</strain>
    </source>
</reference>
<dbReference type="PANTHER" id="PTHR42048">
    <property type="entry name" value="ARS-BINDING PROTEIN 2"/>
    <property type="match status" value="1"/>
</dbReference>
<feature type="region of interest" description="Disordered" evidence="1">
    <location>
        <begin position="297"/>
        <end position="477"/>
    </location>
</feature>
<feature type="compositionally biased region" description="Low complexity" evidence="1">
    <location>
        <begin position="26"/>
        <end position="43"/>
    </location>
</feature>
<feature type="compositionally biased region" description="Polar residues" evidence="1">
    <location>
        <begin position="1"/>
        <end position="11"/>
    </location>
</feature>
<proteinExistence type="predicted"/>